<keyword evidence="4 10" id="KW-0633">Potassium transport</keyword>
<protein>
    <recommendedName>
        <fullName evidence="10">Potassium transporter</fullName>
    </recommendedName>
</protein>
<keyword evidence="9 10" id="KW-0472">Membrane</keyword>
<dbReference type="GO" id="GO:0016020">
    <property type="term" value="C:membrane"/>
    <property type="evidence" value="ECO:0007669"/>
    <property type="project" value="UniProtKB-SubCell"/>
</dbReference>
<evidence type="ECO:0000256" key="10">
    <source>
        <dbReference type="RuleBase" id="RU321113"/>
    </source>
</evidence>
<feature type="transmembrane region" description="Helical" evidence="10">
    <location>
        <begin position="479"/>
        <end position="497"/>
    </location>
</feature>
<dbReference type="OrthoDB" id="755086at2759"/>
<feature type="transmembrane region" description="Helical" evidence="10">
    <location>
        <begin position="217"/>
        <end position="239"/>
    </location>
</feature>
<dbReference type="Pfam" id="PF02705">
    <property type="entry name" value="K_trans"/>
    <property type="match status" value="1"/>
</dbReference>
<keyword evidence="5 10" id="KW-0812">Transmembrane</keyword>
<comment type="caution">
    <text evidence="10">Lacks conserved residue(s) required for the propagation of feature annotation.</text>
</comment>
<feature type="transmembrane region" description="Helical" evidence="10">
    <location>
        <begin position="449"/>
        <end position="467"/>
    </location>
</feature>
<name>A0A8N4F8Y0_ELAGV</name>
<dbReference type="PANTHER" id="PTHR30540:SF97">
    <property type="entry name" value="POTASSIUM TRANSPORTER"/>
    <property type="match status" value="1"/>
</dbReference>
<evidence type="ECO:0000256" key="6">
    <source>
        <dbReference type="ARBA" id="ARBA00022958"/>
    </source>
</evidence>
<feature type="transmembrane region" description="Helical" evidence="10">
    <location>
        <begin position="191"/>
        <end position="210"/>
    </location>
</feature>
<dbReference type="GO" id="GO:0015079">
    <property type="term" value="F:potassium ion transmembrane transporter activity"/>
    <property type="evidence" value="ECO:0007669"/>
    <property type="project" value="UniProtKB-UniRule"/>
</dbReference>
<comment type="function">
    <text evidence="10">Potassium transporter.</text>
</comment>
<dbReference type="InterPro" id="IPR053952">
    <property type="entry name" value="K_trans_C"/>
</dbReference>
<dbReference type="AlphaFoldDB" id="A0A8N4F8Y0"/>
<feature type="transmembrane region" description="Helical" evidence="10">
    <location>
        <begin position="423"/>
        <end position="443"/>
    </location>
</feature>
<gene>
    <name evidence="14" type="primary">LOC105053172</name>
</gene>
<feature type="transmembrane region" description="Helical" evidence="10">
    <location>
        <begin position="148"/>
        <end position="171"/>
    </location>
</feature>
<dbReference type="InterPro" id="IPR053951">
    <property type="entry name" value="K_trans_N"/>
</dbReference>
<evidence type="ECO:0000313" key="13">
    <source>
        <dbReference type="Proteomes" id="UP000504607"/>
    </source>
</evidence>
<dbReference type="Pfam" id="PF22776">
    <property type="entry name" value="K_trans_C"/>
    <property type="match status" value="1"/>
</dbReference>
<dbReference type="InterPro" id="IPR003855">
    <property type="entry name" value="K+_transporter"/>
</dbReference>
<keyword evidence="13" id="KW-1185">Reference proteome</keyword>
<dbReference type="RefSeq" id="XP_029122870.1">
    <property type="nucleotide sequence ID" value="XM_029267037.1"/>
</dbReference>
<comment type="similarity">
    <text evidence="2 10">Belongs to the HAK/KUP transporter (TC 2.A.72.3) family.</text>
</comment>
<keyword evidence="8 10" id="KW-0406">Ion transport</keyword>
<feature type="domain" description="K+ potassium transporter C-terminal" evidence="12">
    <location>
        <begin position="528"/>
        <end position="777"/>
    </location>
</feature>
<dbReference type="PANTHER" id="PTHR30540">
    <property type="entry name" value="OSMOTIC STRESS POTASSIUM TRANSPORTER"/>
    <property type="match status" value="1"/>
</dbReference>
<dbReference type="Proteomes" id="UP000504607">
    <property type="component" value="Chromosome 10"/>
</dbReference>
<feature type="transmembrane region" description="Helical" evidence="10">
    <location>
        <begin position="59"/>
        <end position="80"/>
    </location>
</feature>
<feature type="transmembrane region" description="Helical" evidence="10">
    <location>
        <begin position="296"/>
        <end position="317"/>
    </location>
</feature>
<sequence length="777" mass="86877">MATPLPDLSKGPKARMDTWKHTLLLSFQSLGVIYGHLSIGPLYVFNTVAQNGVVSEEDLYGLMSFIFWTMTIIPLIKYVLIVLRADDNGEGGTFALYSLLCRHAKVGLLPNNKGDDDELLAYEMGSFYKNSLGFKAKRAIENNKSSHYLMLLMALLGSCMIIGNGVVVPAISVLSASISLERTLEPISFKHMSVSIACTILIGLFVLQHYGTHKISFLFAPVITVWLLFISGVGVYNIFHWNTYIIRALSPEYMYKFIKSKDIKGWRSLGGVLLCIAGSEAMFADLGHFSKRSIQIAFGVLVYPSLIFCYMGQTAFISKNWNPTREAYVTHLGASAPGKLHPFFACLSLVASVVGSQATITATFSIINQCQAFGCFPRVKVVHTSDKIHGQVYIPDINWILMVLCLILTIATTNVAPIGNATGLAIITSMLITTCFMSLIIALYWNRPWLSAIFLLFFGSIEVTYFWACGRNFHMRECLLFFPILIILLIMLAWHYGTMKKYEFDLHNKVSIEWLANLGPSLGVVRVPGIGFVYTDIMSGIPAFFSHFVTHLPAFHQVLIFVSFKSVPVPYVPPSMQYIIGRLGPKEYRLYRCIVRYGYRDRMRDMDDIEDEIISGIGEFISMDHGNSETLSSPEDKWIVTGSLKHEGNAFITLGATDSTTCSSNSVDIECPTIKIEQLQIGQPTVSRKKVRFILPPESPQMISSAREELQELLDAREHGMTYILGHSHLSAYKGSNFLRRLVTKVYIFLVNNCKEHEVVTNIPSAAYVEVGMTYVI</sequence>
<evidence type="ECO:0000256" key="2">
    <source>
        <dbReference type="ARBA" id="ARBA00008440"/>
    </source>
</evidence>
<evidence type="ECO:0000259" key="12">
    <source>
        <dbReference type="Pfam" id="PF22776"/>
    </source>
</evidence>
<keyword evidence="3" id="KW-0813">Transport</keyword>
<evidence type="ECO:0000256" key="4">
    <source>
        <dbReference type="ARBA" id="ARBA00022538"/>
    </source>
</evidence>
<feature type="transmembrane region" description="Helical" evidence="10">
    <location>
        <begin position="21"/>
        <end position="39"/>
    </location>
</feature>
<keyword evidence="6 10" id="KW-0630">Potassium</keyword>
<accession>A0A8N4F8Y0</accession>
<evidence type="ECO:0000313" key="14">
    <source>
        <dbReference type="RefSeq" id="XP_029122870.1"/>
    </source>
</evidence>
<evidence type="ECO:0000259" key="11">
    <source>
        <dbReference type="Pfam" id="PF02705"/>
    </source>
</evidence>
<evidence type="ECO:0000256" key="7">
    <source>
        <dbReference type="ARBA" id="ARBA00022989"/>
    </source>
</evidence>
<feature type="transmembrane region" description="Helical" evidence="10">
    <location>
        <begin position="265"/>
        <end position="284"/>
    </location>
</feature>
<evidence type="ECO:0000256" key="5">
    <source>
        <dbReference type="ARBA" id="ARBA00022692"/>
    </source>
</evidence>
<keyword evidence="7 10" id="KW-1133">Transmembrane helix</keyword>
<dbReference type="NCBIfam" id="TIGR00794">
    <property type="entry name" value="kup"/>
    <property type="match status" value="1"/>
</dbReference>
<evidence type="ECO:0000256" key="8">
    <source>
        <dbReference type="ARBA" id="ARBA00023065"/>
    </source>
</evidence>
<evidence type="ECO:0000256" key="1">
    <source>
        <dbReference type="ARBA" id="ARBA00004141"/>
    </source>
</evidence>
<evidence type="ECO:0000256" key="9">
    <source>
        <dbReference type="ARBA" id="ARBA00023136"/>
    </source>
</evidence>
<organism evidence="13 14">
    <name type="scientific">Elaeis guineensis var. tenera</name>
    <name type="common">Oil palm</name>
    <dbReference type="NCBI Taxonomy" id="51953"/>
    <lineage>
        <taxon>Eukaryota</taxon>
        <taxon>Viridiplantae</taxon>
        <taxon>Streptophyta</taxon>
        <taxon>Embryophyta</taxon>
        <taxon>Tracheophyta</taxon>
        <taxon>Spermatophyta</taxon>
        <taxon>Magnoliopsida</taxon>
        <taxon>Liliopsida</taxon>
        <taxon>Arecaceae</taxon>
        <taxon>Arecoideae</taxon>
        <taxon>Cocoseae</taxon>
        <taxon>Elaeidinae</taxon>
        <taxon>Elaeis</taxon>
    </lineage>
</organism>
<comment type="subcellular location">
    <subcellularLocation>
        <location evidence="1 10">Membrane</location>
        <topology evidence="1 10">Multi-pass membrane protein</topology>
    </subcellularLocation>
</comment>
<reference evidence="14" key="1">
    <citation type="submission" date="2025-08" db="UniProtKB">
        <authorList>
            <consortium name="RefSeq"/>
        </authorList>
    </citation>
    <scope>IDENTIFICATION</scope>
</reference>
<proteinExistence type="inferred from homology"/>
<evidence type="ECO:0000256" key="3">
    <source>
        <dbReference type="ARBA" id="ARBA00022448"/>
    </source>
</evidence>
<feature type="transmembrane region" description="Helical" evidence="10">
    <location>
        <begin position="397"/>
        <end position="416"/>
    </location>
</feature>
<feature type="domain" description="K+ potassium transporter integral membrane" evidence="11">
    <location>
        <begin position="26"/>
        <end position="515"/>
    </location>
</feature>